<dbReference type="Proteomes" id="UP001385892">
    <property type="component" value="Unassembled WGS sequence"/>
</dbReference>
<accession>A0ABU8WXB4</accession>
<gene>
    <name evidence="2" type="ORF">WKW82_36500</name>
</gene>
<feature type="compositionally biased region" description="Basic and acidic residues" evidence="1">
    <location>
        <begin position="16"/>
        <end position="40"/>
    </location>
</feature>
<comment type="caution">
    <text evidence="2">The sequence shown here is derived from an EMBL/GenBank/DDBJ whole genome shotgun (WGS) entry which is preliminary data.</text>
</comment>
<keyword evidence="3" id="KW-1185">Reference proteome</keyword>
<organism evidence="2 3">
    <name type="scientific">Variovorax rhizosphaerae</name>
    <dbReference type="NCBI Taxonomy" id="1836200"/>
    <lineage>
        <taxon>Bacteria</taxon>
        <taxon>Pseudomonadati</taxon>
        <taxon>Pseudomonadota</taxon>
        <taxon>Betaproteobacteria</taxon>
        <taxon>Burkholderiales</taxon>
        <taxon>Comamonadaceae</taxon>
        <taxon>Variovorax</taxon>
    </lineage>
</organism>
<evidence type="ECO:0000313" key="3">
    <source>
        <dbReference type="Proteomes" id="UP001385892"/>
    </source>
</evidence>
<evidence type="ECO:0000256" key="1">
    <source>
        <dbReference type="SAM" id="MobiDB-lite"/>
    </source>
</evidence>
<dbReference type="InterPro" id="IPR036590">
    <property type="entry name" value="SRAP-like"/>
</dbReference>
<sequence length="49" mass="5656">MLTLNADAHPLMNRMHKPDPKVGRDEQDKRSVVPIERGDVDQWLEGTMK</sequence>
<dbReference type="EMBL" id="JBBKZT010000032">
    <property type="protein sequence ID" value="MEJ8852178.1"/>
    <property type="molecule type" value="Genomic_DNA"/>
</dbReference>
<name>A0ABU8WXB4_9BURK</name>
<evidence type="ECO:0000313" key="2">
    <source>
        <dbReference type="EMBL" id="MEJ8852178.1"/>
    </source>
</evidence>
<protein>
    <submittedName>
        <fullName evidence="2">Uncharacterized protein</fullName>
    </submittedName>
</protein>
<reference evidence="2 3" key="1">
    <citation type="submission" date="2024-03" db="EMBL/GenBank/DDBJ databases">
        <title>Novel species of the genus Variovorax.</title>
        <authorList>
            <person name="Liu Q."/>
            <person name="Xin Y.-H."/>
        </authorList>
    </citation>
    <scope>NUCLEOTIDE SEQUENCE [LARGE SCALE GENOMIC DNA]</scope>
    <source>
        <strain evidence="2 3">KACC 18900</strain>
    </source>
</reference>
<dbReference type="RefSeq" id="WP_340348078.1">
    <property type="nucleotide sequence ID" value="NZ_JBBKZT010000032.1"/>
</dbReference>
<dbReference type="SUPFAM" id="SSF143081">
    <property type="entry name" value="BB1717-like"/>
    <property type="match status" value="1"/>
</dbReference>
<proteinExistence type="predicted"/>
<feature type="region of interest" description="Disordered" evidence="1">
    <location>
        <begin position="1"/>
        <end position="49"/>
    </location>
</feature>